<dbReference type="RefSeq" id="WP_224315620.1">
    <property type="nucleotide sequence ID" value="NZ_JAIRBM010000023.1"/>
</dbReference>
<reference evidence="2 3" key="1">
    <citation type="submission" date="2021-09" db="EMBL/GenBank/DDBJ databases">
        <title>The complete genome sequence of a new microorganism.</title>
        <authorList>
            <person name="Zi Z."/>
        </authorList>
    </citation>
    <scope>NUCLEOTIDE SEQUENCE [LARGE SCALE GENOMIC DNA]</scope>
    <source>
        <strain evidence="2 3">WGZ8</strain>
    </source>
</reference>
<dbReference type="PANTHER" id="PTHR36919">
    <property type="entry name" value="BLR1215 PROTEIN"/>
    <property type="match status" value="1"/>
</dbReference>
<proteinExistence type="predicted"/>
<evidence type="ECO:0000259" key="1">
    <source>
        <dbReference type="Pfam" id="PF09917"/>
    </source>
</evidence>
<protein>
    <submittedName>
        <fullName evidence="2">DUF2147 domain-containing protein</fullName>
    </submittedName>
</protein>
<name>A0ABS7VTH3_9HYPH</name>
<dbReference type="InterPro" id="IPR019223">
    <property type="entry name" value="DUF2147"/>
</dbReference>
<keyword evidence="3" id="KW-1185">Reference proteome</keyword>
<evidence type="ECO:0000313" key="2">
    <source>
        <dbReference type="EMBL" id="MBZ6078868.1"/>
    </source>
</evidence>
<dbReference type="Gene3D" id="2.40.128.520">
    <property type="match status" value="1"/>
</dbReference>
<dbReference type="Proteomes" id="UP000704176">
    <property type="component" value="Unassembled WGS sequence"/>
</dbReference>
<evidence type="ECO:0000313" key="3">
    <source>
        <dbReference type="Proteomes" id="UP000704176"/>
    </source>
</evidence>
<sequence length="175" mass="19081">MLKSVFGFNSSEDCPSITKSFAIWGGQAALLLGMALTSAGAATPIREITGIWMPEDGESAIEISACGSARCGRVVWLKSSHDESGRPVLDDNNPDTSLRSRRICNLQIITAIKPQTDGTWGQGRIYDPEDGRSYDVEVRLDQPDVLKVTGYLGIKTFGETVTWRRTAAPGRCDER</sequence>
<feature type="domain" description="DUF2147" evidence="1">
    <location>
        <begin position="50"/>
        <end position="165"/>
    </location>
</feature>
<organism evidence="2 3">
    <name type="scientific">Microvirga puerhi</name>
    <dbReference type="NCBI Taxonomy" id="2876078"/>
    <lineage>
        <taxon>Bacteria</taxon>
        <taxon>Pseudomonadati</taxon>
        <taxon>Pseudomonadota</taxon>
        <taxon>Alphaproteobacteria</taxon>
        <taxon>Hyphomicrobiales</taxon>
        <taxon>Methylobacteriaceae</taxon>
        <taxon>Microvirga</taxon>
    </lineage>
</organism>
<dbReference type="Pfam" id="PF09917">
    <property type="entry name" value="DUF2147"/>
    <property type="match status" value="1"/>
</dbReference>
<dbReference type="EMBL" id="JAIRBM010000023">
    <property type="protein sequence ID" value="MBZ6078868.1"/>
    <property type="molecule type" value="Genomic_DNA"/>
</dbReference>
<gene>
    <name evidence="2" type="ORF">K9B37_21645</name>
</gene>
<comment type="caution">
    <text evidence="2">The sequence shown here is derived from an EMBL/GenBank/DDBJ whole genome shotgun (WGS) entry which is preliminary data.</text>
</comment>
<accession>A0ABS7VTH3</accession>
<dbReference type="PANTHER" id="PTHR36919:SF2">
    <property type="entry name" value="BLL6627 PROTEIN"/>
    <property type="match status" value="1"/>
</dbReference>